<dbReference type="SMART" id="SM00064">
    <property type="entry name" value="FYVE"/>
    <property type="match status" value="1"/>
</dbReference>
<dbReference type="InterPro" id="IPR035899">
    <property type="entry name" value="DBL_dom_sf"/>
</dbReference>
<feature type="domain" description="DH" evidence="5">
    <location>
        <begin position="11"/>
        <end position="193"/>
    </location>
</feature>
<dbReference type="GO" id="GO:0007032">
    <property type="term" value="P:endosome organization"/>
    <property type="evidence" value="ECO:0007669"/>
    <property type="project" value="TreeGrafter"/>
</dbReference>
<dbReference type="GO" id="GO:0008270">
    <property type="term" value="F:zinc ion binding"/>
    <property type="evidence" value="ECO:0007669"/>
    <property type="project" value="UniProtKB-KW"/>
</dbReference>
<dbReference type="PROSITE" id="PS50178">
    <property type="entry name" value="ZF_FYVE"/>
    <property type="match status" value="1"/>
</dbReference>
<dbReference type="InterPro" id="IPR011011">
    <property type="entry name" value="Znf_FYVE_PHD"/>
</dbReference>
<evidence type="ECO:0000256" key="2">
    <source>
        <dbReference type="ARBA" id="ARBA00022771"/>
    </source>
</evidence>
<organism evidence="7 8">
    <name type="scientific">Tritrichomonas foetus</name>
    <dbReference type="NCBI Taxonomy" id="1144522"/>
    <lineage>
        <taxon>Eukaryota</taxon>
        <taxon>Metamonada</taxon>
        <taxon>Parabasalia</taxon>
        <taxon>Tritrichomonadida</taxon>
        <taxon>Tritrichomonadidae</taxon>
        <taxon>Tritrichomonas</taxon>
    </lineage>
</organism>
<keyword evidence="8" id="KW-1185">Reference proteome</keyword>
<dbReference type="InterPro" id="IPR051765">
    <property type="entry name" value="PH_domain-containing_F"/>
</dbReference>
<keyword evidence="2 4" id="KW-0863">Zinc-finger</keyword>
<dbReference type="InterPro" id="IPR000219">
    <property type="entry name" value="DH_dom"/>
</dbReference>
<evidence type="ECO:0000256" key="1">
    <source>
        <dbReference type="ARBA" id="ARBA00022723"/>
    </source>
</evidence>
<dbReference type="RefSeq" id="XP_068360786.1">
    <property type="nucleotide sequence ID" value="XM_068503593.1"/>
</dbReference>
<dbReference type="PROSITE" id="PS50010">
    <property type="entry name" value="DH_2"/>
    <property type="match status" value="1"/>
</dbReference>
<dbReference type="SUPFAM" id="SSF57903">
    <property type="entry name" value="FYVE/PHD zinc finger"/>
    <property type="match status" value="1"/>
</dbReference>
<feature type="domain" description="FYVE-type" evidence="6">
    <location>
        <begin position="332"/>
        <end position="391"/>
    </location>
</feature>
<keyword evidence="1" id="KW-0479">Metal-binding</keyword>
<protein>
    <submittedName>
        <fullName evidence="7">FYVE zinc finger family protein</fullName>
    </submittedName>
</protein>
<dbReference type="Gene3D" id="3.30.40.10">
    <property type="entry name" value="Zinc/RING finger domain, C3HC4 (zinc finger)"/>
    <property type="match status" value="1"/>
</dbReference>
<dbReference type="InterPro" id="IPR000306">
    <property type="entry name" value="Znf_FYVE"/>
</dbReference>
<comment type="caution">
    <text evidence="7">The sequence shown here is derived from an EMBL/GenBank/DDBJ whole genome shotgun (WGS) entry which is preliminary data.</text>
</comment>
<dbReference type="AlphaFoldDB" id="A0A1J4K9M7"/>
<dbReference type="GO" id="GO:0008333">
    <property type="term" value="P:endosome to lysosome transport"/>
    <property type="evidence" value="ECO:0007669"/>
    <property type="project" value="TreeGrafter"/>
</dbReference>
<accession>A0A1J4K9M7</accession>
<dbReference type="PANTHER" id="PTHR46280:SF3">
    <property type="entry name" value="PLECKSTRIN HOMOLOGY DOMAIN-CONTAINING FAMILY F MEMBER 1 HOMOLOG"/>
    <property type="match status" value="1"/>
</dbReference>
<evidence type="ECO:0000259" key="5">
    <source>
        <dbReference type="PROSITE" id="PS50010"/>
    </source>
</evidence>
<evidence type="ECO:0000313" key="8">
    <source>
        <dbReference type="Proteomes" id="UP000179807"/>
    </source>
</evidence>
<name>A0A1J4K9M7_9EUKA</name>
<evidence type="ECO:0000259" key="6">
    <source>
        <dbReference type="PROSITE" id="PS50178"/>
    </source>
</evidence>
<sequence length="394" mass="45775">MTVAPTTIEEPLFDILSSINQKVIDYLEVIRVLKEKVINPFSELFDETQMKSSKFNSVFKHILKVETATLPFQQMLNEYIVRHNPNEFVSPIFKILSEYFAIYFNYIQRYNKVYNSLAQERYSNTEENQLFTAYEDQVNMAIECVLFLPIQHLQSFPGFFESLIEHTVLHEDILALNANFSVAKSEIARMSILFNEVAEMDDMSRLEKTIEGFEVIKNGRRMFFKGECTKFSRSTKDNRLLIVFSDGLMVGNKNKFAKFYNLGEYSIRDYEDNGIFKNACDILTNGKSFRVNFDTLNLKNKILKAYKEAKTILKARWPDENNVPYAPVWIPDELVPNCMICTTKFTLFNQRHHCRKCGDCICSKCSSNRAVLPTTNGKPELICDKCFDILEKAK</sequence>
<dbReference type="Proteomes" id="UP000179807">
    <property type="component" value="Unassembled WGS sequence"/>
</dbReference>
<evidence type="ECO:0000256" key="3">
    <source>
        <dbReference type="ARBA" id="ARBA00022833"/>
    </source>
</evidence>
<dbReference type="GO" id="GO:0005085">
    <property type="term" value="F:guanyl-nucleotide exchange factor activity"/>
    <property type="evidence" value="ECO:0007669"/>
    <property type="project" value="InterPro"/>
</dbReference>
<gene>
    <name evidence="7" type="ORF">TRFO_24151</name>
</gene>
<dbReference type="InterPro" id="IPR017455">
    <property type="entry name" value="Znf_FYVE-rel"/>
</dbReference>
<dbReference type="VEuPathDB" id="TrichDB:TRFO_24151"/>
<keyword evidence="3" id="KW-0862">Zinc</keyword>
<dbReference type="SUPFAM" id="SSF50729">
    <property type="entry name" value="PH domain-like"/>
    <property type="match status" value="1"/>
</dbReference>
<dbReference type="EMBL" id="MLAK01000691">
    <property type="protein sequence ID" value="OHT07650.1"/>
    <property type="molecule type" value="Genomic_DNA"/>
</dbReference>
<dbReference type="GO" id="GO:0005769">
    <property type="term" value="C:early endosome"/>
    <property type="evidence" value="ECO:0007669"/>
    <property type="project" value="TreeGrafter"/>
</dbReference>
<dbReference type="Gene3D" id="2.30.29.30">
    <property type="entry name" value="Pleckstrin-homology domain (PH domain)/Phosphotyrosine-binding domain (PTB)"/>
    <property type="match status" value="1"/>
</dbReference>
<dbReference type="GO" id="GO:0035091">
    <property type="term" value="F:phosphatidylinositol binding"/>
    <property type="evidence" value="ECO:0007669"/>
    <property type="project" value="TreeGrafter"/>
</dbReference>
<dbReference type="OrthoDB" id="70570at2759"/>
<reference evidence="7" key="1">
    <citation type="submission" date="2016-10" db="EMBL/GenBank/DDBJ databases">
        <authorList>
            <person name="Benchimol M."/>
            <person name="Almeida L.G."/>
            <person name="Vasconcelos A.T."/>
            <person name="Perreira-Neves A."/>
            <person name="Rosa I.A."/>
            <person name="Tasca T."/>
            <person name="Bogo M.R."/>
            <person name="de Souza W."/>
        </authorList>
    </citation>
    <scope>NUCLEOTIDE SEQUENCE [LARGE SCALE GENOMIC DNA]</scope>
    <source>
        <strain evidence="7">K</strain>
    </source>
</reference>
<dbReference type="InterPro" id="IPR011993">
    <property type="entry name" value="PH-like_dom_sf"/>
</dbReference>
<dbReference type="Pfam" id="PF00621">
    <property type="entry name" value="RhoGEF"/>
    <property type="match status" value="1"/>
</dbReference>
<proteinExistence type="predicted"/>
<evidence type="ECO:0000256" key="4">
    <source>
        <dbReference type="PROSITE-ProRule" id="PRU00091"/>
    </source>
</evidence>
<dbReference type="GeneID" id="94838297"/>
<dbReference type="PANTHER" id="PTHR46280">
    <property type="entry name" value="PLECKSTRIN HOMOLOGY DOMAIN-CONTAINING FAMILY F MEMBER 2-RELATED"/>
    <property type="match status" value="1"/>
</dbReference>
<dbReference type="SUPFAM" id="SSF48065">
    <property type="entry name" value="DBL homology domain (DH-domain)"/>
    <property type="match status" value="1"/>
</dbReference>
<evidence type="ECO:0000313" key="7">
    <source>
        <dbReference type="EMBL" id="OHT07650.1"/>
    </source>
</evidence>
<dbReference type="Gene3D" id="1.20.900.10">
    <property type="entry name" value="Dbl homology (DH) domain"/>
    <property type="match status" value="1"/>
</dbReference>
<dbReference type="Pfam" id="PF01363">
    <property type="entry name" value="FYVE"/>
    <property type="match status" value="1"/>
</dbReference>
<dbReference type="InterPro" id="IPR013083">
    <property type="entry name" value="Znf_RING/FYVE/PHD"/>
</dbReference>